<feature type="region of interest" description="Disordered" evidence="1">
    <location>
        <begin position="136"/>
        <end position="157"/>
    </location>
</feature>
<evidence type="ECO:0000313" key="2">
    <source>
        <dbReference type="EMBL" id="CAL5219754.1"/>
    </source>
</evidence>
<protein>
    <submittedName>
        <fullName evidence="2">G1654 protein</fullName>
    </submittedName>
</protein>
<comment type="caution">
    <text evidence="2">The sequence shown here is derived from an EMBL/GenBank/DDBJ whole genome shotgun (WGS) entry which is preliminary data.</text>
</comment>
<organism evidence="2 3">
    <name type="scientific">Coccomyxa viridis</name>
    <dbReference type="NCBI Taxonomy" id="1274662"/>
    <lineage>
        <taxon>Eukaryota</taxon>
        <taxon>Viridiplantae</taxon>
        <taxon>Chlorophyta</taxon>
        <taxon>core chlorophytes</taxon>
        <taxon>Trebouxiophyceae</taxon>
        <taxon>Trebouxiophyceae incertae sedis</taxon>
        <taxon>Coccomyxaceae</taxon>
        <taxon>Coccomyxa</taxon>
    </lineage>
</organism>
<name>A0ABP1FM95_9CHLO</name>
<reference evidence="2 3" key="1">
    <citation type="submission" date="2024-06" db="EMBL/GenBank/DDBJ databases">
        <authorList>
            <person name="Kraege A."/>
            <person name="Thomma B."/>
        </authorList>
    </citation>
    <scope>NUCLEOTIDE SEQUENCE [LARGE SCALE GENOMIC DNA]</scope>
</reference>
<dbReference type="EMBL" id="CAXHTA020000002">
    <property type="protein sequence ID" value="CAL5219754.1"/>
    <property type="molecule type" value="Genomic_DNA"/>
</dbReference>
<evidence type="ECO:0000256" key="1">
    <source>
        <dbReference type="SAM" id="MobiDB-lite"/>
    </source>
</evidence>
<keyword evidence="3" id="KW-1185">Reference proteome</keyword>
<gene>
    <name evidence="2" type="primary">g1654</name>
    <name evidence="2" type="ORF">VP750_LOCUS1413</name>
</gene>
<evidence type="ECO:0000313" key="3">
    <source>
        <dbReference type="Proteomes" id="UP001497392"/>
    </source>
</evidence>
<dbReference type="Proteomes" id="UP001497392">
    <property type="component" value="Unassembled WGS sequence"/>
</dbReference>
<proteinExistence type="predicted"/>
<sequence>MGSEKKLSEISNSLSETLQRIDTLQKQSKTSWLTRFRQHLAKNNQHLHSIILAGCVFAVAAGRLQQKSEYEAEKGKWEKEQADLMSRIERIQQSCRQQEAAREQLQYSIRSELDTRGWSMWPSGSLSSRIHRALQDDILQEERMSPGGGPEQVDQQR</sequence>
<accession>A0ABP1FM95</accession>